<keyword evidence="4" id="KW-1185">Reference proteome</keyword>
<dbReference type="InterPro" id="IPR021812">
    <property type="entry name" value="DUF3391"/>
</dbReference>
<dbReference type="Proteomes" id="UP000295375">
    <property type="component" value="Unassembled WGS sequence"/>
</dbReference>
<gene>
    <name evidence="3" type="ORF">EV696_107141</name>
</gene>
<dbReference type="PANTHER" id="PTHR43155">
    <property type="entry name" value="CYCLIC DI-GMP PHOSPHODIESTERASE PA4108-RELATED"/>
    <property type="match status" value="1"/>
</dbReference>
<sequence length="424" mass="47774">MSRIKELRKRKLPSSQLLLGMYVCEVDKPWEETTFLFQGFPLLSHADIDAVQQQCEYVYVDDTRFVAVTESQQRHVIAESQDDEEKNRRELRTGKKPLSQTIEHARAVHQRGSDLIKSALHDIQLGRGLDVKACKSYVSETVEQMLSNESAMLWFMRLKSQDEYTSQHCLSVSLLCIGFARFLGYDKPELKVIGLAGLLHDVGKMKVDMSILNKPGKLSVEEFEHMKSHAQRGYELLLGHKDLPTSVVDVTHAHHERLDGTGYPRGLTKEQIPHRAFIVSICDVYDAITSHRVYDTARPPMEALKVLMKGRGSQFDDKLVVQFIEWLGVFPVGTLVRLHTDECGIVLESNATYRLRPVVVVLRDANGKPCPPRRLNLAQVCVAPDGNPYKISESIADGSYGLHANSDEVKALLQQDVLEKLAAS</sequence>
<dbReference type="GO" id="GO:0008081">
    <property type="term" value="F:phosphoric diester hydrolase activity"/>
    <property type="evidence" value="ECO:0007669"/>
    <property type="project" value="UniProtKB-ARBA"/>
</dbReference>
<dbReference type="InterPro" id="IPR006675">
    <property type="entry name" value="HDIG_dom"/>
</dbReference>
<comment type="caution">
    <text evidence="3">The sequence shown here is derived from an EMBL/GenBank/DDBJ whole genome shotgun (WGS) entry which is preliminary data.</text>
</comment>
<dbReference type="PROSITE" id="PS51832">
    <property type="entry name" value="HD_GYP"/>
    <property type="match status" value="1"/>
</dbReference>
<accession>A0A4R6UXR8</accession>
<dbReference type="Pfam" id="PF11871">
    <property type="entry name" value="DUF3391"/>
    <property type="match status" value="1"/>
</dbReference>
<reference evidence="3 4" key="1">
    <citation type="submission" date="2019-03" db="EMBL/GenBank/DDBJ databases">
        <title>Genomic Encyclopedia of Type Strains, Phase IV (KMG-IV): sequencing the most valuable type-strain genomes for metagenomic binning, comparative biology and taxonomic classification.</title>
        <authorList>
            <person name="Goeker M."/>
        </authorList>
    </citation>
    <scope>NUCLEOTIDE SEQUENCE [LARGE SCALE GENOMIC DNA]</scope>
    <source>
        <strain evidence="3 4">DSM 103792</strain>
    </source>
</reference>
<dbReference type="SUPFAM" id="SSF109604">
    <property type="entry name" value="HD-domain/PDEase-like"/>
    <property type="match status" value="1"/>
</dbReference>
<dbReference type="Gene3D" id="1.10.3210.10">
    <property type="entry name" value="Hypothetical protein af1432"/>
    <property type="match status" value="1"/>
</dbReference>
<dbReference type="InterPro" id="IPR003607">
    <property type="entry name" value="HD/PDEase_dom"/>
</dbReference>
<dbReference type="EMBL" id="SNYM01000007">
    <property type="protein sequence ID" value="TDQ48404.1"/>
    <property type="molecule type" value="Genomic_DNA"/>
</dbReference>
<protein>
    <submittedName>
        <fullName evidence="3">Putative nucleotidyltransferase with HDIG domain</fullName>
    </submittedName>
</protein>
<dbReference type="SMART" id="SM00471">
    <property type="entry name" value="HDc"/>
    <property type="match status" value="1"/>
</dbReference>
<feature type="region of interest" description="Disordered" evidence="1">
    <location>
        <begin position="77"/>
        <end position="96"/>
    </location>
</feature>
<evidence type="ECO:0000313" key="3">
    <source>
        <dbReference type="EMBL" id="TDQ48404.1"/>
    </source>
</evidence>
<evidence type="ECO:0000259" key="2">
    <source>
        <dbReference type="PROSITE" id="PS51832"/>
    </source>
</evidence>
<dbReference type="AlphaFoldDB" id="A0A4R6UXR8"/>
<dbReference type="PANTHER" id="PTHR43155:SF2">
    <property type="entry name" value="CYCLIC DI-GMP PHOSPHODIESTERASE PA4108"/>
    <property type="match status" value="1"/>
</dbReference>
<dbReference type="InterPro" id="IPR037522">
    <property type="entry name" value="HD_GYP_dom"/>
</dbReference>
<evidence type="ECO:0000313" key="4">
    <source>
        <dbReference type="Proteomes" id="UP000295375"/>
    </source>
</evidence>
<keyword evidence="3" id="KW-0808">Transferase</keyword>
<organism evidence="3 4">
    <name type="scientific">Permianibacter aggregans</name>
    <dbReference type="NCBI Taxonomy" id="1510150"/>
    <lineage>
        <taxon>Bacteria</taxon>
        <taxon>Pseudomonadati</taxon>
        <taxon>Pseudomonadota</taxon>
        <taxon>Gammaproteobacteria</taxon>
        <taxon>Pseudomonadales</taxon>
        <taxon>Pseudomonadaceae</taxon>
        <taxon>Permianibacter</taxon>
    </lineage>
</organism>
<dbReference type="Pfam" id="PF13487">
    <property type="entry name" value="HD_5"/>
    <property type="match status" value="1"/>
</dbReference>
<evidence type="ECO:0000256" key="1">
    <source>
        <dbReference type="SAM" id="MobiDB-lite"/>
    </source>
</evidence>
<dbReference type="GO" id="GO:0016740">
    <property type="term" value="F:transferase activity"/>
    <property type="evidence" value="ECO:0007669"/>
    <property type="project" value="UniProtKB-KW"/>
</dbReference>
<dbReference type="CDD" id="cd00077">
    <property type="entry name" value="HDc"/>
    <property type="match status" value="1"/>
</dbReference>
<feature type="domain" description="HD-GYP" evidence="2">
    <location>
        <begin position="143"/>
        <end position="339"/>
    </location>
</feature>
<dbReference type="NCBIfam" id="TIGR00277">
    <property type="entry name" value="HDIG"/>
    <property type="match status" value="1"/>
</dbReference>
<proteinExistence type="predicted"/>
<name>A0A4R6UXR8_9GAMM</name>
<dbReference type="RefSeq" id="WP_232475422.1">
    <property type="nucleotide sequence ID" value="NZ_CP037953.1"/>
</dbReference>